<gene>
    <name evidence="2" type="ORF">RclHR1_12320002</name>
</gene>
<dbReference type="STRING" id="94130.A0A2Z6Q8K2"/>
<evidence type="ECO:0000259" key="1">
    <source>
        <dbReference type="Pfam" id="PF00690"/>
    </source>
</evidence>
<organism evidence="2 3">
    <name type="scientific">Rhizophagus clarus</name>
    <dbReference type="NCBI Taxonomy" id="94130"/>
    <lineage>
        <taxon>Eukaryota</taxon>
        <taxon>Fungi</taxon>
        <taxon>Fungi incertae sedis</taxon>
        <taxon>Mucoromycota</taxon>
        <taxon>Glomeromycotina</taxon>
        <taxon>Glomeromycetes</taxon>
        <taxon>Glomerales</taxon>
        <taxon>Glomeraceae</taxon>
        <taxon>Rhizophagus</taxon>
    </lineage>
</organism>
<keyword evidence="3" id="KW-1185">Reference proteome</keyword>
<dbReference type="AlphaFoldDB" id="A0A2Z6Q8K2"/>
<proteinExistence type="predicted"/>
<comment type="caution">
    <text evidence="2">The sequence shown here is derived from an EMBL/GenBank/DDBJ whole genome shotgun (WGS) entry which is preliminary data.</text>
</comment>
<dbReference type="SUPFAM" id="SSF81665">
    <property type="entry name" value="Calcium ATPase, transmembrane domain M"/>
    <property type="match status" value="1"/>
</dbReference>
<dbReference type="InterPro" id="IPR004014">
    <property type="entry name" value="ATPase_P-typ_cation-transptr_N"/>
</dbReference>
<name>A0A2Z6Q8K2_9GLOM</name>
<evidence type="ECO:0000313" key="3">
    <source>
        <dbReference type="Proteomes" id="UP000247702"/>
    </source>
</evidence>
<accession>A0A2Z6Q8K2</accession>
<protein>
    <recommendedName>
        <fullName evidence="1">Cation-transporting P-type ATPase N-terminal domain-containing protein</fullName>
    </recommendedName>
</protein>
<feature type="domain" description="Cation-transporting P-type ATPase N-terminal" evidence="1">
    <location>
        <begin position="32"/>
        <end position="80"/>
    </location>
</feature>
<dbReference type="InterPro" id="IPR023298">
    <property type="entry name" value="ATPase_P-typ_TM_dom_sf"/>
</dbReference>
<dbReference type="Pfam" id="PF00690">
    <property type="entry name" value="Cation_ATPase_N"/>
    <property type="match status" value="1"/>
</dbReference>
<dbReference type="EMBL" id="BEXD01000261">
    <property type="protein sequence ID" value="GBB85875.1"/>
    <property type="molecule type" value="Genomic_DNA"/>
</dbReference>
<dbReference type="Proteomes" id="UP000247702">
    <property type="component" value="Unassembled WGS sequence"/>
</dbReference>
<sequence>MRTNYLKFSCLMDLFRNRKKRLPVYLIPPAPYHTLSINQVAGHTKTDIDDGLTVQEATQRLGLYGFNELSGQSGVSALAKEVSSLLLP</sequence>
<reference evidence="2 3" key="1">
    <citation type="submission" date="2017-11" db="EMBL/GenBank/DDBJ databases">
        <title>The genome of Rhizophagus clarus HR1 reveals common genetic basis of auxotrophy among arbuscular mycorrhizal fungi.</title>
        <authorList>
            <person name="Kobayashi Y."/>
        </authorList>
    </citation>
    <scope>NUCLEOTIDE SEQUENCE [LARGE SCALE GENOMIC DNA]</scope>
    <source>
        <strain evidence="2 3">HR1</strain>
    </source>
</reference>
<evidence type="ECO:0000313" key="2">
    <source>
        <dbReference type="EMBL" id="GBB85875.1"/>
    </source>
</evidence>